<evidence type="ECO:0000313" key="3">
    <source>
        <dbReference type="Proteomes" id="UP001165460"/>
    </source>
</evidence>
<keyword evidence="1" id="KW-1133">Transmembrane helix</keyword>
<feature type="transmembrane region" description="Helical" evidence="1">
    <location>
        <begin position="69"/>
        <end position="89"/>
    </location>
</feature>
<keyword evidence="1" id="KW-0812">Transmembrane</keyword>
<feature type="transmembrane region" description="Helical" evidence="1">
    <location>
        <begin position="46"/>
        <end position="63"/>
    </location>
</feature>
<reference evidence="2" key="1">
    <citation type="submission" date="2022-03" db="EMBL/GenBank/DDBJ databases">
        <authorList>
            <person name="Woo C.Y."/>
        </authorList>
    </citation>
    <scope>NUCLEOTIDE SEQUENCE</scope>
    <source>
        <strain evidence="2">CYS-01</strain>
    </source>
</reference>
<gene>
    <name evidence="2" type="ORF">MMF97_09945</name>
</gene>
<keyword evidence="3" id="KW-1185">Reference proteome</keyword>
<dbReference type="EMBL" id="JALGBH010000002">
    <property type="protein sequence ID" value="MCJ0743032.1"/>
    <property type="molecule type" value="Genomic_DNA"/>
</dbReference>
<feature type="transmembrane region" description="Helical" evidence="1">
    <location>
        <begin position="157"/>
        <end position="180"/>
    </location>
</feature>
<organism evidence="2 3">
    <name type="scientific">Pedobacter montanisoli</name>
    <dbReference type="NCBI Taxonomy" id="2923277"/>
    <lineage>
        <taxon>Bacteria</taxon>
        <taxon>Pseudomonadati</taxon>
        <taxon>Bacteroidota</taxon>
        <taxon>Sphingobacteriia</taxon>
        <taxon>Sphingobacteriales</taxon>
        <taxon>Sphingobacteriaceae</taxon>
        <taxon>Pedobacter</taxon>
    </lineage>
</organism>
<dbReference type="Proteomes" id="UP001165460">
    <property type="component" value="Unassembled WGS sequence"/>
</dbReference>
<comment type="caution">
    <text evidence="2">The sequence shown here is derived from an EMBL/GenBank/DDBJ whole genome shotgun (WGS) entry which is preliminary data.</text>
</comment>
<name>A0ABS9ZXL5_9SPHI</name>
<accession>A0ABS9ZXL5</accession>
<sequence length="202" mass="24189">MNFDELKKQWNKEDNESSAQISENMLKIKEAHTPVDLIRKKMKHEFYIQIISLIVMAFLPKLFNFSTELKLVFFIFYAITCGFTAYYFFKFYTSYKHSYDLSLDSRKNLLWFYYEMKMNLELYKALTYIIGFIALAFGCIYLLVIKNVALTKFISELPVLYLILNCFVSILLLGFITELWSRYYYGKYLNQIKKILDSLDME</sequence>
<feature type="transmembrane region" description="Helical" evidence="1">
    <location>
        <begin position="125"/>
        <end position="145"/>
    </location>
</feature>
<evidence type="ECO:0000256" key="1">
    <source>
        <dbReference type="SAM" id="Phobius"/>
    </source>
</evidence>
<protein>
    <submittedName>
        <fullName evidence="2">Uncharacterized protein</fullName>
    </submittedName>
</protein>
<evidence type="ECO:0000313" key="2">
    <source>
        <dbReference type="EMBL" id="MCJ0743032.1"/>
    </source>
</evidence>
<keyword evidence="1" id="KW-0472">Membrane</keyword>
<proteinExistence type="predicted"/>
<dbReference type="RefSeq" id="WP_243362037.1">
    <property type="nucleotide sequence ID" value="NZ_JALGBH010000002.1"/>
</dbReference>